<dbReference type="Pfam" id="PF01759">
    <property type="entry name" value="NTR"/>
    <property type="match status" value="1"/>
</dbReference>
<evidence type="ECO:0000256" key="6">
    <source>
        <dbReference type="ARBA" id="ARBA00023292"/>
    </source>
</evidence>
<organism evidence="8 9">
    <name type="scientific">Trichoplax adhaerens</name>
    <name type="common">Trichoplax reptans</name>
    <dbReference type="NCBI Taxonomy" id="10228"/>
    <lineage>
        <taxon>Eukaryota</taxon>
        <taxon>Metazoa</taxon>
        <taxon>Placozoa</taxon>
        <taxon>Uniplacotomia</taxon>
        <taxon>Trichoplacea</taxon>
        <taxon>Trichoplacidae</taxon>
        <taxon>Trichoplax</taxon>
    </lineage>
</organism>
<evidence type="ECO:0000259" key="7">
    <source>
        <dbReference type="PROSITE" id="PS50189"/>
    </source>
</evidence>
<dbReference type="AlphaFoldDB" id="B3RN89"/>
<dbReference type="PANTHER" id="PTHR10574">
    <property type="entry name" value="NETRIN/LAMININ-RELATED"/>
    <property type="match status" value="1"/>
</dbReference>
<keyword evidence="3" id="KW-0732">Signal</keyword>
<keyword evidence="5" id="KW-0325">Glycoprotein</keyword>
<dbReference type="STRING" id="10228.B3RN89"/>
<dbReference type="PhylomeDB" id="B3RN89"/>
<dbReference type="EMBL" id="DS985242">
    <property type="protein sequence ID" value="EDV27980.1"/>
    <property type="molecule type" value="Genomic_DNA"/>
</dbReference>
<feature type="domain" description="NTR" evidence="7">
    <location>
        <begin position="132"/>
        <end position="260"/>
    </location>
</feature>
<evidence type="ECO:0000313" key="8">
    <source>
        <dbReference type="EMBL" id="EDV27980.1"/>
    </source>
</evidence>
<dbReference type="InterPro" id="IPR001134">
    <property type="entry name" value="Netrin_domain"/>
</dbReference>
<evidence type="ECO:0000256" key="1">
    <source>
        <dbReference type="ARBA" id="ARBA00004613"/>
    </source>
</evidence>
<dbReference type="PROSITE" id="PS01248">
    <property type="entry name" value="EGF_LAM_1"/>
    <property type="match status" value="1"/>
</dbReference>
<keyword evidence="6" id="KW-0424">Laminin EGF-like domain</keyword>
<dbReference type="PANTHER" id="PTHR10574:SF365">
    <property type="entry name" value="NETRIN-A-RELATED"/>
    <property type="match status" value="1"/>
</dbReference>
<evidence type="ECO:0000256" key="4">
    <source>
        <dbReference type="ARBA" id="ARBA00023157"/>
    </source>
</evidence>
<dbReference type="SUPFAM" id="SSF57196">
    <property type="entry name" value="EGF/Laminin"/>
    <property type="match status" value="1"/>
</dbReference>
<dbReference type="Gene3D" id="2.40.50.120">
    <property type="match status" value="1"/>
</dbReference>
<dbReference type="OrthoDB" id="5984158at2759"/>
<accession>B3RN89</accession>
<dbReference type="InterPro" id="IPR050440">
    <property type="entry name" value="Laminin/Netrin_ECM"/>
</dbReference>
<dbReference type="Gene3D" id="2.10.25.10">
    <property type="entry name" value="Laminin"/>
    <property type="match status" value="1"/>
</dbReference>
<proteinExistence type="predicted"/>
<dbReference type="InterPro" id="IPR002049">
    <property type="entry name" value="LE_dom"/>
</dbReference>
<keyword evidence="9" id="KW-1185">Reference proteome</keyword>
<evidence type="ECO:0000256" key="3">
    <source>
        <dbReference type="ARBA" id="ARBA00022729"/>
    </source>
</evidence>
<evidence type="ECO:0000313" key="9">
    <source>
        <dbReference type="Proteomes" id="UP000009022"/>
    </source>
</evidence>
<dbReference type="InterPro" id="IPR018933">
    <property type="entry name" value="Netrin_module_non-TIMP"/>
</dbReference>
<gene>
    <name evidence="8" type="ORF">TRIADDRAFT_53080</name>
</gene>
<dbReference type="CDD" id="cd00055">
    <property type="entry name" value="EGF_Lam"/>
    <property type="match status" value="2"/>
</dbReference>
<keyword evidence="4" id="KW-1015">Disulfide bond</keyword>
<dbReference type="RefSeq" id="XP_002109814.1">
    <property type="nucleotide sequence ID" value="XM_002109778.1"/>
</dbReference>
<evidence type="ECO:0000256" key="2">
    <source>
        <dbReference type="ARBA" id="ARBA00022525"/>
    </source>
</evidence>
<dbReference type="GeneID" id="6751029"/>
<dbReference type="PROSITE" id="PS50189">
    <property type="entry name" value="NTR"/>
    <property type="match status" value="1"/>
</dbReference>
<dbReference type="eggNOG" id="KOG3512">
    <property type="taxonomic scope" value="Eukaryota"/>
</dbReference>
<dbReference type="SMART" id="SM00180">
    <property type="entry name" value="EGF_Lam"/>
    <property type="match status" value="2"/>
</dbReference>
<dbReference type="KEGG" id="tad:TRIADDRAFT_53080"/>
<reference evidence="8 9" key="1">
    <citation type="journal article" date="2008" name="Nature">
        <title>The Trichoplax genome and the nature of placozoans.</title>
        <authorList>
            <person name="Srivastava M."/>
            <person name="Begovic E."/>
            <person name="Chapman J."/>
            <person name="Putnam N.H."/>
            <person name="Hellsten U."/>
            <person name="Kawashima T."/>
            <person name="Kuo A."/>
            <person name="Mitros T."/>
            <person name="Salamov A."/>
            <person name="Carpenter M.L."/>
            <person name="Signorovitch A.Y."/>
            <person name="Moreno M.A."/>
            <person name="Kamm K."/>
            <person name="Grimwood J."/>
            <person name="Schmutz J."/>
            <person name="Shapiro H."/>
            <person name="Grigoriev I.V."/>
            <person name="Buss L.W."/>
            <person name="Schierwater B."/>
            <person name="Dellaporta S.L."/>
            <person name="Rokhsar D.S."/>
        </authorList>
    </citation>
    <scope>NUCLEOTIDE SEQUENCE [LARGE SCALE GENOMIC DNA]</scope>
    <source>
        <strain evidence="8 9">Grell-BS-1999</strain>
    </source>
</reference>
<dbReference type="SMART" id="SM00643">
    <property type="entry name" value="C345C"/>
    <property type="match status" value="1"/>
</dbReference>
<dbReference type="Pfam" id="PF00053">
    <property type="entry name" value="EGF_laminin"/>
    <property type="match status" value="2"/>
</dbReference>
<comment type="subcellular location">
    <subcellularLocation>
        <location evidence="1">Secreted</location>
    </subcellularLocation>
</comment>
<sequence length="263" mass="30100">MGNYAFGYNNCNNDFNNDSKSIKLGISFIPCNCNKHSNKCNFDKDVYKLSGGKSGGVCRDCNHNTDGRYCNYCKEGYYRDQTQPIHSRKACKPCACDQYGSRGRVCNQTTGQCTCKEEIIAGLNQFADVKECPECHNDRKSLTVKRYCKRDYAVKGKVLSRKNFKDWAKFEVSISEIYKQSRAIIKIGRTIQSFWVTLNHVKCRCPKLRIGREYLILMRGEVMKGDGSFILDHNSYVTLWNTKVETKLIQTIDKSVSQTCGRL</sequence>
<protein>
    <recommendedName>
        <fullName evidence="7">NTR domain-containing protein</fullName>
    </recommendedName>
</protein>
<dbReference type="InParanoid" id="B3RN89"/>
<dbReference type="CTD" id="6751029"/>
<dbReference type="OMA" id="PECHNDR"/>
<dbReference type="SUPFAM" id="SSF50242">
    <property type="entry name" value="TIMP-like"/>
    <property type="match status" value="1"/>
</dbReference>
<dbReference type="HOGENOM" id="CLU_018213_1_1_1"/>
<dbReference type="Proteomes" id="UP000009022">
    <property type="component" value="Unassembled WGS sequence"/>
</dbReference>
<keyword evidence="2" id="KW-0964">Secreted</keyword>
<dbReference type="InterPro" id="IPR008993">
    <property type="entry name" value="TIMP-like_OB-fold"/>
</dbReference>
<dbReference type="GO" id="GO:0005576">
    <property type="term" value="C:extracellular region"/>
    <property type="evidence" value="ECO:0007669"/>
    <property type="project" value="UniProtKB-SubCell"/>
</dbReference>
<evidence type="ECO:0000256" key="5">
    <source>
        <dbReference type="ARBA" id="ARBA00023180"/>
    </source>
</evidence>
<name>B3RN89_TRIAD</name>